<evidence type="ECO:0000256" key="7">
    <source>
        <dbReference type="ARBA" id="ARBA00023235"/>
    </source>
</evidence>
<keyword evidence="7" id="KW-0413">Isomerase</keyword>
<feature type="domain" description="Lycopene cyclase" evidence="9">
    <location>
        <begin position="2"/>
        <end position="92"/>
    </location>
</feature>
<dbReference type="AlphaFoldDB" id="F8F385"/>
<feature type="transmembrane region" description="Helical" evidence="8">
    <location>
        <begin position="128"/>
        <end position="146"/>
    </location>
</feature>
<evidence type="ECO:0000256" key="6">
    <source>
        <dbReference type="ARBA" id="ARBA00023136"/>
    </source>
</evidence>
<feature type="transmembrane region" description="Helical" evidence="8">
    <location>
        <begin position="104"/>
        <end position="122"/>
    </location>
</feature>
<keyword evidence="6 8" id="KW-0472">Membrane</keyword>
<comment type="pathway">
    <text evidence="2">Carotenoid biosynthesis.</text>
</comment>
<name>F8F385_GRAC1</name>
<dbReference type="HOGENOM" id="CLU_083013_0_0_12"/>
<dbReference type="InterPro" id="IPR017825">
    <property type="entry name" value="Lycopene_cyclase_dom"/>
</dbReference>
<gene>
    <name evidence="10" type="ordered locus">Spica_2299</name>
</gene>
<dbReference type="Proteomes" id="UP000000503">
    <property type="component" value="Chromosome"/>
</dbReference>
<dbReference type="STRING" id="744872.Spica_2299"/>
<keyword evidence="4" id="KW-0125">Carotenoid biosynthesis</keyword>
<protein>
    <submittedName>
        <fullName evidence="10">Lycopene cyclase domain protein</fullName>
    </submittedName>
</protein>
<reference evidence="11" key="1">
    <citation type="journal article" date="2013" name="Stand. Genomic Sci.">
        <title>Genome sequence of the thermophilic fresh-water bacterium Spirochaeta caldaria type strain (H1(T)), reclassification of Spirochaeta caldaria, Spirochaeta stenostrepta, and Spirochaeta zuelzerae in the genus Treponema as Treponema caldaria comb. nov., Treponema stenostrepta comb. nov., and Treponema zuelzerae comb. nov., and emendation of the genus Treponema.</title>
        <authorList>
            <person name="Abt B."/>
            <person name="Goker M."/>
            <person name="Scheuner C."/>
            <person name="Han C."/>
            <person name="Lu M."/>
            <person name="Misra M."/>
            <person name="Lapidus A."/>
            <person name="Nolan M."/>
            <person name="Lucas S."/>
            <person name="Hammon N."/>
            <person name="Deshpande S."/>
            <person name="Cheng J.F."/>
            <person name="Tapia R."/>
            <person name="Goodwin L.A."/>
            <person name="Pitluck S."/>
            <person name="Liolios K."/>
            <person name="Pagani I."/>
            <person name="Ivanova N."/>
            <person name="Mavromatis K."/>
            <person name="Mikhailova N."/>
            <person name="Huntemann M."/>
            <person name="Pati A."/>
            <person name="Chen A."/>
            <person name="Palaniappan K."/>
            <person name="Land M."/>
            <person name="Hauser L."/>
            <person name="Jeffries C.D."/>
            <person name="Rohde M."/>
            <person name="Spring S."/>
            <person name="Gronow S."/>
            <person name="Detter J.C."/>
            <person name="Bristow J."/>
            <person name="Eisen J.A."/>
            <person name="Markowitz V."/>
            <person name="Hugenholtz P."/>
            <person name="Kyrpides N.C."/>
            <person name="Woyke T."/>
            <person name="Klenk H.P."/>
        </authorList>
    </citation>
    <scope>NUCLEOTIDE SEQUENCE</scope>
    <source>
        <strain evidence="11">ATCC 51460 / DSM 7334 / H1</strain>
    </source>
</reference>
<evidence type="ECO:0000259" key="9">
    <source>
        <dbReference type="Pfam" id="PF18916"/>
    </source>
</evidence>
<dbReference type="eggNOG" id="ENOG502ZZTD">
    <property type="taxonomic scope" value="Bacteria"/>
</dbReference>
<feature type="transmembrane region" description="Helical" evidence="8">
    <location>
        <begin position="158"/>
        <end position="180"/>
    </location>
</feature>
<evidence type="ECO:0000256" key="2">
    <source>
        <dbReference type="ARBA" id="ARBA00004829"/>
    </source>
</evidence>
<sequence length="229" mass="25973">MLYVLLDLLVLAFPLTLSFNRKVGFYKSWPAVFSAILGILFVFGAWDVWKTSIGVWSFNPGYAGTWNVLGLPLGEWLFFICVPYACMFILACVRAYISDRIVPIPLLFWYLVAAIFIILGFILMNKTYTGVVFIAVAIAILAVRFLTPSNLTSTNFWLALALTYIPFFITNGFLTGLPIVLYDDSRNLGIRIGTIPLEDFFFSLSMLLIAFSLYDFFLQRKKRSVVIDT</sequence>
<organism evidence="10 11">
    <name type="scientific">Gracilinema caldarium (strain ATCC 51460 / DSM 7334 / H1)</name>
    <name type="common">Treponema caldarium</name>
    <dbReference type="NCBI Taxonomy" id="744872"/>
    <lineage>
        <taxon>Bacteria</taxon>
        <taxon>Pseudomonadati</taxon>
        <taxon>Spirochaetota</taxon>
        <taxon>Spirochaetia</taxon>
        <taxon>Spirochaetales</taxon>
        <taxon>Breznakiellaceae</taxon>
        <taxon>Gracilinema</taxon>
    </lineage>
</organism>
<dbReference type="GO" id="GO:0016020">
    <property type="term" value="C:membrane"/>
    <property type="evidence" value="ECO:0007669"/>
    <property type="project" value="UniProtKB-SubCell"/>
</dbReference>
<proteinExistence type="predicted"/>
<keyword evidence="3 8" id="KW-0812">Transmembrane</keyword>
<evidence type="ECO:0000256" key="4">
    <source>
        <dbReference type="ARBA" id="ARBA00022746"/>
    </source>
</evidence>
<feature type="transmembrane region" description="Helical" evidence="8">
    <location>
        <begin position="76"/>
        <end position="97"/>
    </location>
</feature>
<evidence type="ECO:0000256" key="1">
    <source>
        <dbReference type="ARBA" id="ARBA00004141"/>
    </source>
</evidence>
<keyword evidence="11" id="KW-1185">Reference proteome</keyword>
<evidence type="ECO:0000256" key="8">
    <source>
        <dbReference type="SAM" id="Phobius"/>
    </source>
</evidence>
<feature type="domain" description="Lycopene cyclase" evidence="9">
    <location>
        <begin position="125"/>
        <end position="217"/>
    </location>
</feature>
<evidence type="ECO:0000313" key="11">
    <source>
        <dbReference type="Proteomes" id="UP000000503"/>
    </source>
</evidence>
<dbReference type="NCBIfam" id="TIGR03462">
    <property type="entry name" value="CarR_dom_SF"/>
    <property type="match status" value="2"/>
</dbReference>
<dbReference type="EMBL" id="CP002868">
    <property type="protein sequence ID" value="AEJ20411.1"/>
    <property type="molecule type" value="Genomic_DNA"/>
</dbReference>
<dbReference type="GO" id="GO:0016117">
    <property type="term" value="P:carotenoid biosynthetic process"/>
    <property type="evidence" value="ECO:0007669"/>
    <property type="project" value="UniProtKB-KW"/>
</dbReference>
<dbReference type="Pfam" id="PF18916">
    <property type="entry name" value="Lycopene_cyc"/>
    <property type="match status" value="2"/>
</dbReference>
<evidence type="ECO:0000313" key="10">
    <source>
        <dbReference type="EMBL" id="AEJ20411.1"/>
    </source>
</evidence>
<comment type="subcellular location">
    <subcellularLocation>
        <location evidence="1">Membrane</location>
        <topology evidence="1">Multi-pass membrane protein</topology>
    </subcellularLocation>
</comment>
<accession>F8F385</accession>
<evidence type="ECO:0000256" key="5">
    <source>
        <dbReference type="ARBA" id="ARBA00022989"/>
    </source>
</evidence>
<dbReference type="GO" id="GO:0045436">
    <property type="term" value="F:lycopene beta cyclase activity"/>
    <property type="evidence" value="ECO:0007669"/>
    <property type="project" value="UniProtKB-ARBA"/>
</dbReference>
<dbReference type="OrthoDB" id="5195186at2"/>
<feature type="transmembrane region" description="Helical" evidence="8">
    <location>
        <begin position="28"/>
        <end position="46"/>
    </location>
</feature>
<keyword evidence="5 8" id="KW-1133">Transmembrane helix</keyword>
<dbReference type="GO" id="GO:0016872">
    <property type="term" value="F:intramolecular lyase activity"/>
    <property type="evidence" value="ECO:0007669"/>
    <property type="project" value="InterPro"/>
</dbReference>
<evidence type="ECO:0000256" key="3">
    <source>
        <dbReference type="ARBA" id="ARBA00022692"/>
    </source>
</evidence>
<dbReference type="RefSeq" id="WP_013969692.1">
    <property type="nucleotide sequence ID" value="NC_015732.1"/>
</dbReference>
<dbReference type="KEGG" id="scd:Spica_2299"/>
<feature type="transmembrane region" description="Helical" evidence="8">
    <location>
        <begin position="200"/>
        <end position="218"/>
    </location>
</feature>